<keyword evidence="7" id="KW-1185">Reference proteome</keyword>
<evidence type="ECO:0000313" key="6">
    <source>
        <dbReference type="EMBL" id="KAJ4976826.1"/>
    </source>
</evidence>
<dbReference type="FunFam" id="3.40.50.10140:FF:000007">
    <property type="entry name" value="Disease resistance protein (TIR-NBS-LRR class)"/>
    <property type="match status" value="1"/>
</dbReference>
<proteinExistence type="predicted"/>
<dbReference type="EMBL" id="JAMYWD010000003">
    <property type="protein sequence ID" value="KAJ4976826.1"/>
    <property type="molecule type" value="Genomic_DNA"/>
</dbReference>
<sequence>MMASDLASSASFSVTFTTGSSIYEVFLNFRGDDTRNNFTGFLNLVLQDRGIDVFIDSKKLWIGEAIGPTLHKAIEGSKISIPIFSEGYAHSKWCLLELVQIVQCHRSKGQMILPIFFHVDPSHVRNQTGSFQEAFQNHRENFEPHIVESWREALRVAGNLKGEIIDKSK</sequence>
<reference evidence="6" key="1">
    <citation type="journal article" date="2023" name="Plant J.">
        <title>The genome of the king protea, Protea cynaroides.</title>
        <authorList>
            <person name="Chang J."/>
            <person name="Duong T.A."/>
            <person name="Schoeman C."/>
            <person name="Ma X."/>
            <person name="Roodt D."/>
            <person name="Barker N."/>
            <person name="Li Z."/>
            <person name="Van de Peer Y."/>
            <person name="Mizrachi E."/>
        </authorList>
    </citation>
    <scope>NUCLEOTIDE SEQUENCE</scope>
    <source>
        <tissue evidence="6">Young leaves</tissue>
    </source>
</reference>
<dbReference type="PANTHER" id="PTHR32009:SF39">
    <property type="entry name" value="TIR DOMAIN-CONTAINING PROTEIN"/>
    <property type="match status" value="1"/>
</dbReference>
<evidence type="ECO:0000256" key="1">
    <source>
        <dbReference type="ARBA" id="ARBA00011982"/>
    </source>
</evidence>
<evidence type="ECO:0000256" key="4">
    <source>
        <dbReference type="ARBA" id="ARBA00047304"/>
    </source>
</evidence>
<dbReference type="GO" id="GO:0061809">
    <property type="term" value="F:NAD+ nucleosidase activity, cyclic ADP-ribose generating"/>
    <property type="evidence" value="ECO:0007669"/>
    <property type="project" value="UniProtKB-EC"/>
</dbReference>
<dbReference type="Proteomes" id="UP001141806">
    <property type="component" value="Unassembled WGS sequence"/>
</dbReference>
<keyword evidence="2" id="KW-0378">Hydrolase</keyword>
<dbReference type="InterPro" id="IPR000157">
    <property type="entry name" value="TIR_dom"/>
</dbReference>
<dbReference type="Pfam" id="PF01582">
    <property type="entry name" value="TIR"/>
    <property type="match status" value="1"/>
</dbReference>
<comment type="caution">
    <text evidence="6">The sequence shown here is derived from an EMBL/GenBank/DDBJ whole genome shotgun (WGS) entry which is preliminary data.</text>
</comment>
<comment type="catalytic activity">
    <reaction evidence="4">
        <text>NAD(+) + H2O = ADP-D-ribose + nicotinamide + H(+)</text>
        <dbReference type="Rhea" id="RHEA:16301"/>
        <dbReference type="ChEBI" id="CHEBI:15377"/>
        <dbReference type="ChEBI" id="CHEBI:15378"/>
        <dbReference type="ChEBI" id="CHEBI:17154"/>
        <dbReference type="ChEBI" id="CHEBI:57540"/>
        <dbReference type="ChEBI" id="CHEBI:57967"/>
        <dbReference type="EC" id="3.2.2.6"/>
    </reaction>
    <physiologicalReaction direction="left-to-right" evidence="4">
        <dbReference type="Rhea" id="RHEA:16302"/>
    </physiologicalReaction>
</comment>
<evidence type="ECO:0000256" key="2">
    <source>
        <dbReference type="ARBA" id="ARBA00022801"/>
    </source>
</evidence>
<evidence type="ECO:0000256" key="3">
    <source>
        <dbReference type="ARBA" id="ARBA00023027"/>
    </source>
</evidence>
<name>A0A9Q0KUB0_9MAGN</name>
<keyword evidence="3" id="KW-0520">NAD</keyword>
<protein>
    <recommendedName>
        <fullName evidence="1">ADP-ribosyl cyclase/cyclic ADP-ribose hydrolase</fullName>
        <ecNumber evidence="1">3.2.2.6</ecNumber>
    </recommendedName>
</protein>
<organism evidence="6 7">
    <name type="scientific">Protea cynaroides</name>
    <dbReference type="NCBI Taxonomy" id="273540"/>
    <lineage>
        <taxon>Eukaryota</taxon>
        <taxon>Viridiplantae</taxon>
        <taxon>Streptophyta</taxon>
        <taxon>Embryophyta</taxon>
        <taxon>Tracheophyta</taxon>
        <taxon>Spermatophyta</taxon>
        <taxon>Magnoliopsida</taxon>
        <taxon>Proteales</taxon>
        <taxon>Proteaceae</taxon>
        <taxon>Protea</taxon>
    </lineage>
</organism>
<gene>
    <name evidence="6" type="ORF">NE237_001932</name>
</gene>
<evidence type="ECO:0000259" key="5">
    <source>
        <dbReference type="PROSITE" id="PS50104"/>
    </source>
</evidence>
<dbReference type="Gene3D" id="3.40.50.10140">
    <property type="entry name" value="Toll/interleukin-1 receptor homology (TIR) domain"/>
    <property type="match status" value="1"/>
</dbReference>
<dbReference type="PROSITE" id="PS50104">
    <property type="entry name" value="TIR"/>
    <property type="match status" value="1"/>
</dbReference>
<feature type="domain" description="TIR" evidence="5">
    <location>
        <begin position="21"/>
        <end position="169"/>
    </location>
</feature>
<accession>A0A9Q0KUB0</accession>
<dbReference type="PANTHER" id="PTHR32009">
    <property type="entry name" value="TMV RESISTANCE PROTEIN N-LIKE"/>
    <property type="match status" value="1"/>
</dbReference>
<dbReference type="EC" id="3.2.2.6" evidence="1"/>
<dbReference type="GO" id="GO:0007165">
    <property type="term" value="P:signal transduction"/>
    <property type="evidence" value="ECO:0007669"/>
    <property type="project" value="InterPro"/>
</dbReference>
<dbReference type="AlphaFoldDB" id="A0A9Q0KUB0"/>
<evidence type="ECO:0000313" key="7">
    <source>
        <dbReference type="Proteomes" id="UP001141806"/>
    </source>
</evidence>
<dbReference type="InterPro" id="IPR035897">
    <property type="entry name" value="Toll_tir_struct_dom_sf"/>
</dbReference>
<dbReference type="SMART" id="SM00255">
    <property type="entry name" value="TIR"/>
    <property type="match status" value="1"/>
</dbReference>
<dbReference type="SUPFAM" id="SSF52200">
    <property type="entry name" value="Toll/Interleukin receptor TIR domain"/>
    <property type="match status" value="1"/>
</dbReference>
<dbReference type="OrthoDB" id="6160824at2759"/>